<organism evidence="12 13">
    <name type="scientific">Alistipes ihumii AP11</name>
    <dbReference type="NCBI Taxonomy" id="1211813"/>
    <lineage>
        <taxon>Bacteria</taxon>
        <taxon>Pseudomonadati</taxon>
        <taxon>Bacteroidota</taxon>
        <taxon>Bacteroidia</taxon>
        <taxon>Bacteroidales</taxon>
        <taxon>Rikenellaceae</taxon>
        <taxon>Alistipes</taxon>
    </lineage>
</organism>
<evidence type="ECO:0000259" key="8">
    <source>
        <dbReference type="Pfam" id="PF00703"/>
    </source>
</evidence>
<dbReference type="SUPFAM" id="SSF49303">
    <property type="entry name" value="beta-Galactosidase/glucuronidase domain"/>
    <property type="match status" value="2"/>
</dbReference>
<dbReference type="PANTHER" id="PTHR46323:SF2">
    <property type="entry name" value="BETA-GALACTOSIDASE"/>
    <property type="match status" value="1"/>
</dbReference>
<evidence type="ECO:0000256" key="7">
    <source>
        <dbReference type="SAM" id="SignalP"/>
    </source>
</evidence>
<sequence length="618" mass="69009">MKRYVLIALIGIACLRPTTAPAQSELQDPSQTARQREMPGSRLRSYDSRELALREDDAHSLYIQQLDGEWKVKTYASPVELDSTVAMPSVDVSQWAVTRVPEQRSNGAWAAVYRTDFKLPFKWIDREVFVRLDAVSRAYYVYVNGRPAGYFADSKTPAYFDVTRYCVDGRNTLCVVAYANPVSTALENQNSEQGTRIAGSVTVMAQPKVRIRDWVVDTRWAPDGNGLFSFGAVVKSHLLNPKRVTVYYELIAPDSTVVSHGKRDARFELRAEDTVRFFANLPGIRSWSHESPKLYTVALKLQHEGRFTEYTKVRVGFRDVSFDSTGLRINGRPVELRAVDYECPSDEQAIRRDFVRFRQQGINCVRVALYPQSDRFYELADSYGIYVCDRANIDSHLSGFSLEKGGSPANDPAWERAYTDRVMNMYRTSQNHPSVVMFSLGKQGGQGYAAYEAYLKLKAAEKDRPVIYEGAGAEWNTDFVVGRPDGRNASDRRFSLTFASLGSHEGRTAPENATSIAPGSAPGDVTIHNGFRVANLKNFRVGYQIVAGAKRVVAEGICSADIPPRETATVRVPLDGVKPGKYRIKVTVSRCDEPDLAPQGEILAEAFVPLIVPKASKQ</sequence>
<feature type="chain" id="PRO_5045897119" description="beta-galactosidase" evidence="7">
    <location>
        <begin position="23"/>
        <end position="618"/>
    </location>
</feature>
<keyword evidence="13" id="KW-1185">Reference proteome</keyword>
<dbReference type="Gene3D" id="2.60.120.260">
    <property type="entry name" value="Galactose-binding domain-like"/>
    <property type="match status" value="2"/>
</dbReference>
<evidence type="ECO:0000313" key="13">
    <source>
        <dbReference type="Proteomes" id="UP001059295"/>
    </source>
</evidence>
<keyword evidence="4 12" id="KW-0378">Hydrolase</keyword>
<dbReference type="InterPro" id="IPR006102">
    <property type="entry name" value="Ig-like_GH2"/>
</dbReference>
<protein>
    <recommendedName>
        <fullName evidence="3">beta-galactosidase</fullName>
        <ecNumber evidence="3">3.2.1.23</ecNumber>
    </recommendedName>
</protein>
<dbReference type="SUPFAM" id="SSF49785">
    <property type="entry name" value="Galactose-binding domain-like"/>
    <property type="match status" value="1"/>
</dbReference>
<evidence type="ECO:0000256" key="3">
    <source>
        <dbReference type="ARBA" id="ARBA00012756"/>
    </source>
</evidence>
<dbReference type="InterPro" id="IPR006104">
    <property type="entry name" value="Glyco_hydro_2_N"/>
</dbReference>
<dbReference type="Gene3D" id="3.20.20.80">
    <property type="entry name" value="Glycosidases"/>
    <property type="match status" value="1"/>
</dbReference>
<dbReference type="PRINTS" id="PR00132">
    <property type="entry name" value="GLHYDRLASE2"/>
</dbReference>
<dbReference type="EMBL" id="CP102294">
    <property type="protein sequence ID" value="UWN56559.1"/>
    <property type="molecule type" value="Genomic_DNA"/>
</dbReference>
<dbReference type="Proteomes" id="UP001059295">
    <property type="component" value="Chromosome"/>
</dbReference>
<gene>
    <name evidence="12" type="ORF">NQ491_07790</name>
</gene>
<dbReference type="GO" id="GO:0016787">
    <property type="term" value="F:hydrolase activity"/>
    <property type="evidence" value="ECO:0007669"/>
    <property type="project" value="UniProtKB-KW"/>
</dbReference>
<dbReference type="InterPro" id="IPR013783">
    <property type="entry name" value="Ig-like_fold"/>
</dbReference>
<dbReference type="InterPro" id="IPR006101">
    <property type="entry name" value="Glyco_hydro_2"/>
</dbReference>
<feature type="compositionally biased region" description="Basic and acidic residues" evidence="6">
    <location>
        <begin position="34"/>
        <end position="43"/>
    </location>
</feature>
<comment type="similarity">
    <text evidence="2">Belongs to the glycosyl hydrolase 2 family.</text>
</comment>
<comment type="catalytic activity">
    <reaction evidence="1">
        <text>Hydrolysis of terminal non-reducing beta-D-galactose residues in beta-D-galactosides.</text>
        <dbReference type="EC" id="3.2.1.23"/>
    </reaction>
</comment>
<dbReference type="Gene3D" id="2.60.40.10">
    <property type="entry name" value="Immunoglobulins"/>
    <property type="match status" value="2"/>
</dbReference>
<accession>A0ABY5UYK4</accession>
<feature type="region of interest" description="Disordered" evidence="6">
    <location>
        <begin position="21"/>
        <end position="43"/>
    </location>
</feature>
<evidence type="ECO:0000256" key="6">
    <source>
        <dbReference type="SAM" id="MobiDB-lite"/>
    </source>
</evidence>
<evidence type="ECO:0000256" key="4">
    <source>
        <dbReference type="ARBA" id="ARBA00022801"/>
    </source>
</evidence>
<dbReference type="Pfam" id="PF00703">
    <property type="entry name" value="Glyco_hydro_2"/>
    <property type="match status" value="1"/>
</dbReference>
<dbReference type="InterPro" id="IPR006103">
    <property type="entry name" value="Glyco_hydro_2_cat"/>
</dbReference>
<feature type="domain" description="Glycoside hydrolase family 2 catalytic" evidence="9">
    <location>
        <begin position="346"/>
        <end position="473"/>
    </location>
</feature>
<dbReference type="SUPFAM" id="SSF51445">
    <property type="entry name" value="(Trans)glycosidases"/>
    <property type="match status" value="1"/>
</dbReference>
<feature type="signal peptide" evidence="7">
    <location>
        <begin position="1"/>
        <end position="22"/>
    </location>
</feature>
<evidence type="ECO:0000259" key="10">
    <source>
        <dbReference type="Pfam" id="PF02837"/>
    </source>
</evidence>
<evidence type="ECO:0000313" key="12">
    <source>
        <dbReference type="EMBL" id="UWN56559.1"/>
    </source>
</evidence>
<feature type="domain" description="Glycosyl hydrolases family 2 sugar binding" evidence="10">
    <location>
        <begin position="95"/>
        <end position="204"/>
    </location>
</feature>
<dbReference type="GeneID" id="82891626"/>
<dbReference type="EC" id="3.2.1.23" evidence="3"/>
<evidence type="ECO:0000259" key="9">
    <source>
        <dbReference type="Pfam" id="PF02836"/>
    </source>
</evidence>
<keyword evidence="7" id="KW-0732">Signal</keyword>
<evidence type="ECO:0000256" key="5">
    <source>
        <dbReference type="ARBA" id="ARBA00023295"/>
    </source>
</evidence>
<feature type="compositionally biased region" description="Polar residues" evidence="6">
    <location>
        <begin position="21"/>
        <end position="33"/>
    </location>
</feature>
<dbReference type="InterPro" id="IPR036156">
    <property type="entry name" value="Beta-gal/glucu_dom_sf"/>
</dbReference>
<dbReference type="InterPro" id="IPR032312">
    <property type="entry name" value="LacZ_4"/>
</dbReference>
<dbReference type="InterPro" id="IPR017853">
    <property type="entry name" value="GH"/>
</dbReference>
<feature type="domain" description="Glycoside hydrolase family 2 immunoglobulin-like beta-sandwich" evidence="8">
    <location>
        <begin position="209"/>
        <end position="318"/>
    </location>
</feature>
<evidence type="ECO:0000256" key="2">
    <source>
        <dbReference type="ARBA" id="ARBA00007401"/>
    </source>
</evidence>
<reference evidence="12" key="1">
    <citation type="journal article" date="2022" name="Cell">
        <title>Design, construction, and in vivo augmentation of a complex gut microbiome.</title>
        <authorList>
            <person name="Cheng A.G."/>
            <person name="Ho P.Y."/>
            <person name="Aranda-Diaz A."/>
            <person name="Jain S."/>
            <person name="Yu F.B."/>
            <person name="Meng X."/>
            <person name="Wang M."/>
            <person name="Iakiviak M."/>
            <person name="Nagashima K."/>
            <person name="Zhao A."/>
            <person name="Murugkar P."/>
            <person name="Patil A."/>
            <person name="Atabakhsh K."/>
            <person name="Weakley A."/>
            <person name="Yan J."/>
            <person name="Brumbaugh A.R."/>
            <person name="Higginbottom S."/>
            <person name="Dimas A."/>
            <person name="Shiver A.L."/>
            <person name="Deutschbauer A."/>
            <person name="Neff N."/>
            <person name="Sonnenburg J.L."/>
            <person name="Huang K.C."/>
            <person name="Fischbach M.A."/>
        </authorList>
    </citation>
    <scope>NUCLEOTIDE SEQUENCE</scope>
    <source>
        <strain evidence="12">AP11</strain>
    </source>
</reference>
<evidence type="ECO:0000259" key="11">
    <source>
        <dbReference type="Pfam" id="PF16353"/>
    </source>
</evidence>
<dbReference type="InterPro" id="IPR008979">
    <property type="entry name" value="Galactose-bd-like_sf"/>
</dbReference>
<dbReference type="InterPro" id="IPR050347">
    <property type="entry name" value="Bact_Beta-galactosidase"/>
</dbReference>
<keyword evidence="5" id="KW-0326">Glycosidase</keyword>
<feature type="domain" description="Beta-galactosidase" evidence="11">
    <location>
        <begin position="525"/>
        <end position="606"/>
    </location>
</feature>
<dbReference type="PANTHER" id="PTHR46323">
    <property type="entry name" value="BETA-GALACTOSIDASE"/>
    <property type="match status" value="1"/>
</dbReference>
<dbReference type="Pfam" id="PF16353">
    <property type="entry name" value="LacZ_4"/>
    <property type="match status" value="1"/>
</dbReference>
<proteinExistence type="inferred from homology"/>
<dbReference type="Pfam" id="PF02836">
    <property type="entry name" value="Glyco_hydro_2_C"/>
    <property type="match status" value="1"/>
</dbReference>
<dbReference type="Pfam" id="PF02837">
    <property type="entry name" value="Glyco_hydro_2_N"/>
    <property type="match status" value="1"/>
</dbReference>
<evidence type="ECO:0000256" key="1">
    <source>
        <dbReference type="ARBA" id="ARBA00001412"/>
    </source>
</evidence>
<name>A0ABY5UYK4_9BACT</name>
<dbReference type="RefSeq" id="WP_034283421.1">
    <property type="nucleotide sequence ID" value="NZ_CAPH01000018.1"/>
</dbReference>